<dbReference type="Pfam" id="PF02882">
    <property type="entry name" value="THF_DHG_CYH_C"/>
    <property type="match status" value="1"/>
</dbReference>
<dbReference type="PROSITE" id="PS00766">
    <property type="entry name" value="THF_DHG_CYH_1"/>
    <property type="match status" value="1"/>
</dbReference>
<name>A0A1V9XN33_9ACAR</name>
<feature type="domain" description="Tetrahydrofolate dehydrogenase/cyclohydrolase NAD(P)-binding" evidence="10">
    <location>
        <begin position="142"/>
        <end position="285"/>
    </location>
</feature>
<dbReference type="PROSITE" id="PS00767">
    <property type="entry name" value="THF_DHG_CYH_2"/>
    <property type="match status" value="1"/>
</dbReference>
<comment type="pathway">
    <text evidence="1">One-carbon metabolism; tetrahydrofolate interconversion.</text>
</comment>
<dbReference type="SUPFAM" id="SSF53223">
    <property type="entry name" value="Aminoacid dehydrogenase-like, N-terminal domain"/>
    <property type="match status" value="1"/>
</dbReference>
<dbReference type="PANTHER" id="PTHR48099">
    <property type="entry name" value="C-1-TETRAHYDROFOLATE SYNTHASE, CYTOPLASMIC-RELATED"/>
    <property type="match status" value="1"/>
</dbReference>
<evidence type="ECO:0000259" key="10">
    <source>
        <dbReference type="Pfam" id="PF02882"/>
    </source>
</evidence>
<keyword evidence="6" id="KW-0560">Oxidoreductase</keyword>
<keyword evidence="5" id="KW-0521">NADP</keyword>
<proteinExistence type="inferred from homology"/>
<dbReference type="Proteomes" id="UP000192247">
    <property type="component" value="Unassembled WGS sequence"/>
</dbReference>
<dbReference type="InParanoid" id="A0A1V9XN33"/>
<sequence>MAKILSGTQISKEVLADLRREVSEISEKHPDFKLAIVQVGSRKDSNVYIRAKIKAAAEIDGETEHIRYFRSVSENKLLRGIELLNADTGVHGIIVQLPLDCDHPIDTGKITNAVSPLKDVDGIHTENAGRLAHGELENSFIPCTPRGCLELILRTGMNLCGRHAVMIGRSKIVGSLLLCFYHATPRLDYICRLADLIVVGCGCPHLVKKDWVRPGAVVIDCGINSIKVRAFLFSIELIGRDTLVGDVDYESVKEVASWITPVPGGVGPMTVSMLIRNVVISAKRELFGTLRFNLQL</sequence>
<feature type="domain" description="Tetrahydrofolate dehydrogenase/cyclohydrolase catalytic" evidence="9">
    <location>
        <begin position="5"/>
        <end position="121"/>
    </location>
</feature>
<dbReference type="OrthoDB" id="1845775at2759"/>
<keyword evidence="7" id="KW-0511">Multifunctional enzyme</keyword>
<dbReference type="InterPro" id="IPR020630">
    <property type="entry name" value="THF_DH/CycHdrlase_cat_dom"/>
</dbReference>
<dbReference type="GO" id="GO:0004477">
    <property type="term" value="F:methenyltetrahydrofolate cyclohydrolase activity"/>
    <property type="evidence" value="ECO:0007669"/>
    <property type="project" value="UniProtKB-EC"/>
</dbReference>
<evidence type="ECO:0000259" key="9">
    <source>
        <dbReference type="Pfam" id="PF00763"/>
    </source>
</evidence>
<accession>A0A1V9XN33</accession>
<dbReference type="STRING" id="418985.A0A1V9XN33"/>
<evidence type="ECO:0000256" key="8">
    <source>
        <dbReference type="ARBA" id="ARBA00036357"/>
    </source>
</evidence>
<keyword evidence="4" id="KW-0378">Hydrolase</keyword>
<dbReference type="PANTHER" id="PTHR48099:SF5">
    <property type="entry name" value="C-1-TETRAHYDROFOLATE SYNTHASE, CYTOPLASMIC"/>
    <property type="match status" value="1"/>
</dbReference>
<dbReference type="InterPro" id="IPR036291">
    <property type="entry name" value="NAD(P)-bd_dom_sf"/>
</dbReference>
<evidence type="ECO:0000256" key="7">
    <source>
        <dbReference type="ARBA" id="ARBA00023268"/>
    </source>
</evidence>
<evidence type="ECO:0000256" key="6">
    <source>
        <dbReference type="ARBA" id="ARBA00023002"/>
    </source>
</evidence>
<evidence type="ECO:0000313" key="11">
    <source>
        <dbReference type="EMBL" id="OQR74920.1"/>
    </source>
</evidence>
<evidence type="ECO:0000256" key="3">
    <source>
        <dbReference type="ARBA" id="ARBA00022563"/>
    </source>
</evidence>
<dbReference type="HAMAP" id="MF_01576">
    <property type="entry name" value="THF_DHG_CYH"/>
    <property type="match status" value="1"/>
</dbReference>
<comment type="caution">
    <text evidence="11">The sequence shown here is derived from an EMBL/GenBank/DDBJ whole genome shotgun (WGS) entry which is preliminary data.</text>
</comment>
<evidence type="ECO:0000313" key="12">
    <source>
        <dbReference type="Proteomes" id="UP000192247"/>
    </source>
</evidence>
<dbReference type="GO" id="GO:0035999">
    <property type="term" value="P:tetrahydrofolate interconversion"/>
    <property type="evidence" value="ECO:0007669"/>
    <property type="project" value="TreeGrafter"/>
</dbReference>
<comment type="catalytic activity">
    <reaction evidence="8">
        <text>(6R)-5,10-methenyltetrahydrofolate + H2O = (6R)-10-formyltetrahydrofolate + H(+)</text>
        <dbReference type="Rhea" id="RHEA:23700"/>
        <dbReference type="ChEBI" id="CHEBI:15377"/>
        <dbReference type="ChEBI" id="CHEBI:15378"/>
        <dbReference type="ChEBI" id="CHEBI:57455"/>
        <dbReference type="ChEBI" id="CHEBI:195366"/>
        <dbReference type="EC" id="3.5.4.9"/>
    </reaction>
</comment>
<evidence type="ECO:0000256" key="2">
    <source>
        <dbReference type="ARBA" id="ARBA00011738"/>
    </source>
</evidence>
<dbReference type="PRINTS" id="PR00085">
    <property type="entry name" value="THFDHDRGNASE"/>
</dbReference>
<dbReference type="InterPro" id="IPR000672">
    <property type="entry name" value="THF_DH/CycHdrlase"/>
</dbReference>
<evidence type="ECO:0000256" key="4">
    <source>
        <dbReference type="ARBA" id="ARBA00022801"/>
    </source>
</evidence>
<dbReference type="Gene3D" id="3.40.50.10860">
    <property type="entry name" value="Leucine Dehydrogenase, chain A, domain 1"/>
    <property type="match status" value="1"/>
</dbReference>
<dbReference type="AlphaFoldDB" id="A0A1V9XN33"/>
<comment type="subunit">
    <text evidence="2">Homodimer.</text>
</comment>
<dbReference type="InterPro" id="IPR020867">
    <property type="entry name" value="THF_DH/CycHdrlase_CS"/>
</dbReference>
<keyword evidence="3" id="KW-0554">One-carbon metabolism</keyword>
<gene>
    <name evidence="11" type="ORF">BIW11_03336</name>
</gene>
<dbReference type="InterPro" id="IPR020631">
    <property type="entry name" value="THF_DH/CycHdrlase_NAD-bd_dom"/>
</dbReference>
<organism evidence="11 12">
    <name type="scientific">Tropilaelaps mercedesae</name>
    <dbReference type="NCBI Taxonomy" id="418985"/>
    <lineage>
        <taxon>Eukaryota</taxon>
        <taxon>Metazoa</taxon>
        <taxon>Ecdysozoa</taxon>
        <taxon>Arthropoda</taxon>
        <taxon>Chelicerata</taxon>
        <taxon>Arachnida</taxon>
        <taxon>Acari</taxon>
        <taxon>Parasitiformes</taxon>
        <taxon>Mesostigmata</taxon>
        <taxon>Gamasina</taxon>
        <taxon>Dermanyssoidea</taxon>
        <taxon>Laelapidae</taxon>
        <taxon>Tropilaelaps</taxon>
    </lineage>
</organism>
<dbReference type="FunFam" id="3.40.50.10860:FF:000005">
    <property type="entry name" value="C-1-tetrahydrofolate synthase, cytoplasmic, putative"/>
    <property type="match status" value="1"/>
</dbReference>
<dbReference type="SUPFAM" id="SSF51735">
    <property type="entry name" value="NAD(P)-binding Rossmann-fold domains"/>
    <property type="match status" value="1"/>
</dbReference>
<evidence type="ECO:0000256" key="5">
    <source>
        <dbReference type="ARBA" id="ARBA00022857"/>
    </source>
</evidence>
<dbReference type="InterPro" id="IPR046346">
    <property type="entry name" value="Aminoacid_DH-like_N_sf"/>
</dbReference>
<evidence type="ECO:0000256" key="1">
    <source>
        <dbReference type="ARBA" id="ARBA00004777"/>
    </source>
</evidence>
<protein>
    <submittedName>
        <fullName evidence="11">C-1-tetrahydrofolate synthase</fullName>
    </submittedName>
</protein>
<dbReference type="Gene3D" id="3.40.50.720">
    <property type="entry name" value="NAD(P)-binding Rossmann-like Domain"/>
    <property type="match status" value="1"/>
</dbReference>
<keyword evidence="12" id="KW-1185">Reference proteome</keyword>
<dbReference type="CDD" id="cd01080">
    <property type="entry name" value="NAD_bind_m-THF_DH_Cyclohyd"/>
    <property type="match status" value="1"/>
</dbReference>
<reference evidence="11 12" key="1">
    <citation type="journal article" date="2017" name="Gigascience">
        <title>Draft genome of the honey bee ectoparasitic mite, Tropilaelaps mercedesae, is shaped by the parasitic life history.</title>
        <authorList>
            <person name="Dong X."/>
            <person name="Armstrong S.D."/>
            <person name="Xia D."/>
            <person name="Makepeace B.L."/>
            <person name="Darby A.C."/>
            <person name="Kadowaki T."/>
        </authorList>
    </citation>
    <scope>NUCLEOTIDE SEQUENCE [LARGE SCALE GENOMIC DNA]</scope>
    <source>
        <strain evidence="11">Wuxi-XJTLU</strain>
    </source>
</reference>
<dbReference type="Pfam" id="PF00763">
    <property type="entry name" value="THF_DHG_CYH"/>
    <property type="match status" value="1"/>
</dbReference>
<dbReference type="GO" id="GO:0004488">
    <property type="term" value="F:methylenetetrahydrofolate dehydrogenase (NADP+) activity"/>
    <property type="evidence" value="ECO:0007669"/>
    <property type="project" value="InterPro"/>
</dbReference>
<dbReference type="FunCoup" id="A0A1V9XN33">
    <property type="interactions" value="851"/>
</dbReference>
<dbReference type="EMBL" id="MNPL01007163">
    <property type="protein sequence ID" value="OQR74920.1"/>
    <property type="molecule type" value="Genomic_DNA"/>
</dbReference>
<dbReference type="GO" id="GO:0005829">
    <property type="term" value="C:cytosol"/>
    <property type="evidence" value="ECO:0007669"/>
    <property type="project" value="TreeGrafter"/>
</dbReference>